<dbReference type="Gene3D" id="1.10.10.10">
    <property type="entry name" value="Winged helix-like DNA-binding domain superfamily/Winged helix DNA-binding domain"/>
    <property type="match status" value="1"/>
</dbReference>
<dbReference type="Pfam" id="PF09339">
    <property type="entry name" value="HTH_IclR"/>
    <property type="match status" value="1"/>
</dbReference>
<gene>
    <name evidence="6" type="ORF">EV675_2524</name>
</gene>
<evidence type="ECO:0000313" key="6">
    <source>
        <dbReference type="EMBL" id="RZS86482.1"/>
    </source>
</evidence>
<dbReference type="InterPro" id="IPR036390">
    <property type="entry name" value="WH_DNA-bd_sf"/>
</dbReference>
<dbReference type="EMBL" id="SGXC01000001">
    <property type="protein sequence ID" value="RZS86482.1"/>
    <property type="molecule type" value="Genomic_DNA"/>
</dbReference>
<evidence type="ECO:0000256" key="1">
    <source>
        <dbReference type="ARBA" id="ARBA00023015"/>
    </source>
</evidence>
<sequence length="251" mass="27972">MSQFAKVLQVLDLFSEARITLAAEEIADLLEVSRPTAFRYVKQLCETGLLAKIAGRYALGAKIIELDYRIRRSEPILLASRASMRELAQRTAMTVVLCNIYGDEIVHSHHELAGELTPMSLDRGHLMPLFKGAASAVILANLQTARLKRLYERHKADAEVRAIAGDWPSFARHYKRIRKDGHYVSREEIDPGVIGIAAPIFNDGRHVVGATTLVYEKRREKLVNEEGYAELVRHCAAAVTQEIAAAAQRAT</sequence>
<dbReference type="InterPro" id="IPR050707">
    <property type="entry name" value="HTH_MetabolicPath_Reg"/>
</dbReference>
<evidence type="ECO:0000259" key="4">
    <source>
        <dbReference type="PROSITE" id="PS51077"/>
    </source>
</evidence>
<dbReference type="RefSeq" id="WP_130357571.1">
    <property type="nucleotide sequence ID" value="NZ_SGXC01000001.1"/>
</dbReference>
<dbReference type="Pfam" id="PF01614">
    <property type="entry name" value="IclR_C"/>
    <property type="match status" value="1"/>
</dbReference>
<dbReference type="PANTHER" id="PTHR30136:SF24">
    <property type="entry name" value="HTH-TYPE TRANSCRIPTIONAL REPRESSOR ALLR"/>
    <property type="match status" value="1"/>
</dbReference>
<keyword evidence="3" id="KW-0804">Transcription</keyword>
<evidence type="ECO:0000256" key="2">
    <source>
        <dbReference type="ARBA" id="ARBA00023125"/>
    </source>
</evidence>
<dbReference type="PROSITE" id="PS51078">
    <property type="entry name" value="ICLR_ED"/>
    <property type="match status" value="1"/>
</dbReference>
<accession>A0A4Q7NN41</accession>
<dbReference type="GO" id="GO:0003700">
    <property type="term" value="F:DNA-binding transcription factor activity"/>
    <property type="evidence" value="ECO:0007669"/>
    <property type="project" value="TreeGrafter"/>
</dbReference>
<dbReference type="PANTHER" id="PTHR30136">
    <property type="entry name" value="HELIX-TURN-HELIX TRANSCRIPTIONAL REGULATOR, ICLR FAMILY"/>
    <property type="match status" value="1"/>
</dbReference>
<proteinExistence type="predicted"/>
<feature type="domain" description="HTH iclR-type" evidence="4">
    <location>
        <begin position="1"/>
        <end position="61"/>
    </location>
</feature>
<dbReference type="OrthoDB" id="8721254at2"/>
<dbReference type="AlphaFoldDB" id="A0A4Q7NN41"/>
<keyword evidence="7" id="KW-1185">Reference proteome</keyword>
<name>A0A4Q7NN41_9BURK</name>
<dbReference type="Proteomes" id="UP000292445">
    <property type="component" value="Unassembled WGS sequence"/>
</dbReference>
<dbReference type="InterPro" id="IPR036388">
    <property type="entry name" value="WH-like_DNA-bd_sf"/>
</dbReference>
<dbReference type="SMART" id="SM00346">
    <property type="entry name" value="HTH_ICLR"/>
    <property type="match status" value="1"/>
</dbReference>
<dbReference type="InterPro" id="IPR014757">
    <property type="entry name" value="Tscrpt_reg_IclR_C"/>
</dbReference>
<dbReference type="PROSITE" id="PS51077">
    <property type="entry name" value="HTH_ICLR"/>
    <property type="match status" value="1"/>
</dbReference>
<evidence type="ECO:0000256" key="3">
    <source>
        <dbReference type="ARBA" id="ARBA00023163"/>
    </source>
</evidence>
<comment type="caution">
    <text evidence="6">The sequence shown here is derived from an EMBL/GenBank/DDBJ whole genome shotgun (WGS) entry which is preliminary data.</text>
</comment>
<dbReference type="InterPro" id="IPR029016">
    <property type="entry name" value="GAF-like_dom_sf"/>
</dbReference>
<dbReference type="SUPFAM" id="SSF55781">
    <property type="entry name" value="GAF domain-like"/>
    <property type="match status" value="1"/>
</dbReference>
<keyword evidence="1" id="KW-0805">Transcription regulation</keyword>
<dbReference type="Gene3D" id="3.30.450.40">
    <property type="match status" value="1"/>
</dbReference>
<dbReference type="SUPFAM" id="SSF46785">
    <property type="entry name" value="Winged helix' DNA-binding domain"/>
    <property type="match status" value="1"/>
</dbReference>
<dbReference type="GO" id="GO:0045892">
    <property type="term" value="P:negative regulation of DNA-templated transcription"/>
    <property type="evidence" value="ECO:0007669"/>
    <property type="project" value="TreeGrafter"/>
</dbReference>
<dbReference type="InterPro" id="IPR005471">
    <property type="entry name" value="Tscrpt_reg_IclR_N"/>
</dbReference>
<keyword evidence="2" id="KW-0238">DNA-binding</keyword>
<reference evidence="6 7" key="1">
    <citation type="submission" date="2019-02" db="EMBL/GenBank/DDBJ databases">
        <title>Genomic Encyclopedia of Type Strains, Phase IV (KMG-IV): sequencing the most valuable type-strain genomes for metagenomic binning, comparative biology and taxonomic classification.</title>
        <authorList>
            <person name="Goeker M."/>
        </authorList>
    </citation>
    <scope>NUCLEOTIDE SEQUENCE [LARGE SCALE GENOMIC DNA]</scope>
    <source>
        <strain evidence="6 7">K24</strain>
    </source>
</reference>
<dbReference type="GO" id="GO:0003677">
    <property type="term" value="F:DNA binding"/>
    <property type="evidence" value="ECO:0007669"/>
    <property type="project" value="UniProtKB-KW"/>
</dbReference>
<organism evidence="6 7">
    <name type="scientific">Pigmentiphaga kullae</name>
    <dbReference type="NCBI Taxonomy" id="151784"/>
    <lineage>
        <taxon>Bacteria</taxon>
        <taxon>Pseudomonadati</taxon>
        <taxon>Pseudomonadota</taxon>
        <taxon>Betaproteobacteria</taxon>
        <taxon>Burkholderiales</taxon>
        <taxon>Alcaligenaceae</taxon>
        <taxon>Pigmentiphaga</taxon>
    </lineage>
</organism>
<feature type="domain" description="IclR-ED" evidence="5">
    <location>
        <begin position="62"/>
        <end position="245"/>
    </location>
</feature>
<protein>
    <submittedName>
        <fullName evidence="6">IclR family transcriptional regulator</fullName>
    </submittedName>
</protein>
<evidence type="ECO:0000313" key="7">
    <source>
        <dbReference type="Proteomes" id="UP000292445"/>
    </source>
</evidence>
<evidence type="ECO:0000259" key="5">
    <source>
        <dbReference type="PROSITE" id="PS51078"/>
    </source>
</evidence>